<evidence type="ECO:0000313" key="4">
    <source>
        <dbReference type="Proteomes" id="UP001151760"/>
    </source>
</evidence>
<dbReference type="Pfam" id="PF07727">
    <property type="entry name" value="RVT_2"/>
    <property type="match status" value="1"/>
</dbReference>
<evidence type="ECO:0000313" key="3">
    <source>
        <dbReference type="EMBL" id="GJS77243.1"/>
    </source>
</evidence>
<feature type="domain" description="Reverse transcriptase Ty1/copia-type" evidence="2">
    <location>
        <begin position="10"/>
        <end position="99"/>
    </location>
</feature>
<gene>
    <name evidence="3" type="ORF">Tco_0727124</name>
</gene>
<protein>
    <submittedName>
        <fullName evidence="3">Retrovirus-related pol polyprotein from transposon TNT 1-94</fullName>
    </submittedName>
</protein>
<organism evidence="3 4">
    <name type="scientific">Tanacetum coccineum</name>
    <dbReference type="NCBI Taxonomy" id="301880"/>
    <lineage>
        <taxon>Eukaryota</taxon>
        <taxon>Viridiplantae</taxon>
        <taxon>Streptophyta</taxon>
        <taxon>Embryophyta</taxon>
        <taxon>Tracheophyta</taxon>
        <taxon>Spermatophyta</taxon>
        <taxon>Magnoliopsida</taxon>
        <taxon>eudicotyledons</taxon>
        <taxon>Gunneridae</taxon>
        <taxon>Pentapetalae</taxon>
        <taxon>asterids</taxon>
        <taxon>campanulids</taxon>
        <taxon>Asterales</taxon>
        <taxon>Asteraceae</taxon>
        <taxon>Asteroideae</taxon>
        <taxon>Anthemideae</taxon>
        <taxon>Anthemidinae</taxon>
        <taxon>Tanacetum</taxon>
    </lineage>
</organism>
<dbReference type="EMBL" id="BQNB010010433">
    <property type="protein sequence ID" value="GJS77243.1"/>
    <property type="molecule type" value="Genomic_DNA"/>
</dbReference>
<reference evidence="3" key="2">
    <citation type="submission" date="2022-01" db="EMBL/GenBank/DDBJ databases">
        <authorList>
            <person name="Yamashiro T."/>
            <person name="Shiraishi A."/>
            <person name="Satake H."/>
            <person name="Nakayama K."/>
        </authorList>
    </citation>
    <scope>NUCLEOTIDE SEQUENCE</scope>
</reference>
<reference evidence="3" key="1">
    <citation type="journal article" date="2022" name="Int. J. Mol. Sci.">
        <title>Draft Genome of Tanacetum Coccineum: Genomic Comparison of Closely Related Tanacetum-Family Plants.</title>
        <authorList>
            <person name="Yamashiro T."/>
            <person name="Shiraishi A."/>
            <person name="Nakayama K."/>
            <person name="Satake H."/>
        </authorList>
    </citation>
    <scope>NUCLEOTIDE SEQUENCE</scope>
</reference>
<evidence type="ECO:0000256" key="1">
    <source>
        <dbReference type="SAM" id="MobiDB-lite"/>
    </source>
</evidence>
<keyword evidence="4" id="KW-1185">Reference proteome</keyword>
<feature type="compositionally biased region" description="Basic and acidic residues" evidence="1">
    <location>
        <begin position="176"/>
        <end position="195"/>
    </location>
</feature>
<sequence>MGILPDGMHKHAFLSGELHKVVYVSQSEGFMDQYNPTYVYKLNKALYGLKQAPRAWYDMLSRFLLSQGFSQGAVDPTLFTRKAGHDMLLITPGVKILDAILLAVHSSWVIDLSLGPRRSKKALLSPVQRLNILPYPDVKALNLLKKGLLVPGEAMEASKRKRSMLDHRIQQLSKDVSSDEENKAEENKSDAKVAEKQAGNKQ</sequence>
<dbReference type="InterPro" id="IPR013103">
    <property type="entry name" value="RVT_2"/>
</dbReference>
<accession>A0ABQ4YJQ0</accession>
<comment type="caution">
    <text evidence="3">The sequence shown here is derived from an EMBL/GenBank/DDBJ whole genome shotgun (WGS) entry which is preliminary data.</text>
</comment>
<evidence type="ECO:0000259" key="2">
    <source>
        <dbReference type="Pfam" id="PF07727"/>
    </source>
</evidence>
<proteinExistence type="predicted"/>
<feature type="region of interest" description="Disordered" evidence="1">
    <location>
        <begin position="160"/>
        <end position="202"/>
    </location>
</feature>
<name>A0ABQ4YJQ0_9ASTR</name>
<dbReference type="Proteomes" id="UP001151760">
    <property type="component" value="Unassembled WGS sequence"/>
</dbReference>